<dbReference type="Pfam" id="PF02397">
    <property type="entry name" value="Bac_transf"/>
    <property type="match status" value="1"/>
</dbReference>
<keyword evidence="5" id="KW-1185">Reference proteome</keyword>
<organism evidence="4 5">
    <name type="scientific">Sulfurimonas diazotrophicus</name>
    <dbReference type="NCBI Taxonomy" id="3131939"/>
    <lineage>
        <taxon>Bacteria</taxon>
        <taxon>Pseudomonadati</taxon>
        <taxon>Campylobacterota</taxon>
        <taxon>Epsilonproteobacteria</taxon>
        <taxon>Campylobacterales</taxon>
        <taxon>Sulfurimonadaceae</taxon>
        <taxon>Sulfurimonas</taxon>
    </lineage>
</organism>
<feature type="transmembrane region" description="Helical" evidence="2">
    <location>
        <begin position="18"/>
        <end position="42"/>
    </location>
</feature>
<keyword evidence="2" id="KW-0472">Membrane</keyword>
<dbReference type="InterPro" id="IPR003362">
    <property type="entry name" value="Bact_transf"/>
</dbReference>
<protein>
    <submittedName>
        <fullName evidence="4">Sugar transferase</fullName>
        <ecNumber evidence="4">2.7.8.-</ecNumber>
    </submittedName>
</protein>
<feature type="domain" description="Bacterial sugar transferase" evidence="3">
    <location>
        <begin position="13"/>
        <end position="202"/>
    </location>
</feature>
<proteinExistence type="inferred from homology"/>
<keyword evidence="4" id="KW-0808">Transferase</keyword>
<dbReference type="RefSeq" id="WP_345972571.1">
    <property type="nucleotide sequence ID" value="NZ_CP147920.1"/>
</dbReference>
<evidence type="ECO:0000256" key="1">
    <source>
        <dbReference type="ARBA" id="ARBA00006464"/>
    </source>
</evidence>
<name>A0ABZ3HB13_9BACT</name>
<keyword evidence="2" id="KW-0812">Transmembrane</keyword>
<keyword evidence="2" id="KW-1133">Transmembrane helix</keyword>
<comment type="similarity">
    <text evidence="1">Belongs to the bacterial sugar transferase family.</text>
</comment>
<dbReference type="GO" id="GO:0016740">
    <property type="term" value="F:transferase activity"/>
    <property type="evidence" value="ECO:0007669"/>
    <property type="project" value="UniProtKB-KW"/>
</dbReference>
<evidence type="ECO:0000259" key="3">
    <source>
        <dbReference type="Pfam" id="PF02397"/>
    </source>
</evidence>
<evidence type="ECO:0000313" key="4">
    <source>
        <dbReference type="EMBL" id="XAU14963.1"/>
    </source>
</evidence>
<gene>
    <name evidence="4" type="ORF">WCY31_12070</name>
</gene>
<dbReference type="Proteomes" id="UP001447842">
    <property type="component" value="Chromosome"/>
</dbReference>
<reference evidence="4 5" key="1">
    <citation type="submission" date="2024-03" db="EMBL/GenBank/DDBJ databases">
        <title>Sulfurimonas sp. HSL3-1.</title>
        <authorList>
            <person name="Wang S."/>
        </authorList>
    </citation>
    <scope>NUCLEOTIDE SEQUENCE [LARGE SCALE GENOMIC DNA]</scope>
    <source>
        <strain evidence="4 5">HSL3-1</strain>
    </source>
</reference>
<evidence type="ECO:0000313" key="5">
    <source>
        <dbReference type="Proteomes" id="UP001447842"/>
    </source>
</evidence>
<dbReference type="EC" id="2.7.8.-" evidence="4"/>
<sequence>MTQGLSRRDAFAKRLFDILLAGTGLLLLGWWMILLLIAAASIDTRRFGLFMQRRIGRHGRPFTVYKIRTMRAVSGVDTTVTASNDVRITRLGSVLRRFKLDELPQLLNILVGDMSFVGPRPDVAGYADRLEGPDRVILGVRPGITGPATLKYRDEEAILAVQPSPQEYNDKVIWPDKVRINRMYVEQWSFRADLAYIWKTLKG</sequence>
<evidence type="ECO:0000256" key="2">
    <source>
        <dbReference type="SAM" id="Phobius"/>
    </source>
</evidence>
<dbReference type="EMBL" id="CP147920">
    <property type="protein sequence ID" value="XAU14963.1"/>
    <property type="molecule type" value="Genomic_DNA"/>
</dbReference>
<accession>A0ABZ3HB13</accession>
<dbReference type="PANTHER" id="PTHR30576:SF20">
    <property type="entry name" value="QUINOVOSAMINEPHOSPHOTRANSFERAE-RELATED"/>
    <property type="match status" value="1"/>
</dbReference>
<dbReference type="PANTHER" id="PTHR30576">
    <property type="entry name" value="COLANIC BIOSYNTHESIS UDP-GLUCOSE LIPID CARRIER TRANSFERASE"/>
    <property type="match status" value="1"/>
</dbReference>